<keyword evidence="2" id="KW-1185">Reference proteome</keyword>
<proteinExistence type="predicted"/>
<sequence>MYGPVVRGIGVTSLPSLECLPIAINLKNRLPDLELGVFNIYNPLLYLIRKPTDTEFREVFNGLVNTGI</sequence>
<comment type="caution">
    <text evidence="1">The sequence shown here is derived from an EMBL/GenBank/DDBJ whole genome shotgun (WGS) entry which is preliminary data.</text>
</comment>
<evidence type="ECO:0000313" key="2">
    <source>
        <dbReference type="Proteomes" id="UP001454036"/>
    </source>
</evidence>
<dbReference type="EMBL" id="BAABME010001361">
    <property type="protein sequence ID" value="GAA0149178.1"/>
    <property type="molecule type" value="Genomic_DNA"/>
</dbReference>
<reference evidence="1 2" key="1">
    <citation type="submission" date="2024-01" db="EMBL/GenBank/DDBJ databases">
        <title>The complete chloroplast genome sequence of Lithospermum erythrorhizon: insights into the phylogenetic relationship among Boraginaceae species and the maternal lineages of purple gromwells.</title>
        <authorList>
            <person name="Okada T."/>
            <person name="Watanabe K."/>
        </authorList>
    </citation>
    <scope>NUCLEOTIDE SEQUENCE [LARGE SCALE GENOMIC DNA]</scope>
</reference>
<dbReference type="AlphaFoldDB" id="A0AAV3PG88"/>
<protein>
    <submittedName>
        <fullName evidence="1">Uncharacterized protein</fullName>
    </submittedName>
</protein>
<organism evidence="1 2">
    <name type="scientific">Lithospermum erythrorhizon</name>
    <name type="common">Purple gromwell</name>
    <name type="synonym">Lithospermum officinale var. erythrorhizon</name>
    <dbReference type="NCBI Taxonomy" id="34254"/>
    <lineage>
        <taxon>Eukaryota</taxon>
        <taxon>Viridiplantae</taxon>
        <taxon>Streptophyta</taxon>
        <taxon>Embryophyta</taxon>
        <taxon>Tracheophyta</taxon>
        <taxon>Spermatophyta</taxon>
        <taxon>Magnoliopsida</taxon>
        <taxon>eudicotyledons</taxon>
        <taxon>Gunneridae</taxon>
        <taxon>Pentapetalae</taxon>
        <taxon>asterids</taxon>
        <taxon>lamiids</taxon>
        <taxon>Boraginales</taxon>
        <taxon>Boraginaceae</taxon>
        <taxon>Boraginoideae</taxon>
        <taxon>Lithospermeae</taxon>
        <taxon>Lithospermum</taxon>
    </lineage>
</organism>
<evidence type="ECO:0000313" key="1">
    <source>
        <dbReference type="EMBL" id="GAA0149178.1"/>
    </source>
</evidence>
<gene>
    <name evidence="1" type="ORF">LIER_08421</name>
</gene>
<dbReference type="Proteomes" id="UP001454036">
    <property type="component" value="Unassembled WGS sequence"/>
</dbReference>
<accession>A0AAV3PG88</accession>
<name>A0AAV3PG88_LITER</name>